<proteinExistence type="predicted"/>
<name>A0A075G820_9ARCH</name>
<evidence type="ECO:0000313" key="1">
    <source>
        <dbReference type="EMBL" id="AIE98121.1"/>
    </source>
</evidence>
<reference evidence="1" key="1">
    <citation type="journal article" date="2014" name="Genome Biol. Evol.">
        <title>Pangenome evidence for extensive interdomain horizontal transfer affecting lineage core and shell genes in uncultured planktonic thaumarchaeota and euryarchaeota.</title>
        <authorList>
            <person name="Deschamps P."/>
            <person name="Zivanovic Y."/>
            <person name="Moreira D."/>
            <person name="Rodriguez-Valera F."/>
            <person name="Lopez-Garcia P."/>
        </authorList>
    </citation>
    <scope>NUCLEOTIDE SEQUENCE</scope>
</reference>
<dbReference type="EMBL" id="KF900526">
    <property type="protein sequence ID" value="AIE98121.1"/>
    <property type="molecule type" value="Genomic_DNA"/>
</dbReference>
<sequence>MRIDIVISEKTFNPDMLYSHIVHYYIDKKGCTMEEANEIAQKVIMREAQRRICKDSRCTHSSNNHVDSTGTCLILDCSCTKFLK</sequence>
<dbReference type="AlphaFoldDB" id="A0A075G820"/>
<accession>A0A075G820</accession>
<protein>
    <submittedName>
        <fullName evidence="1">Uncharacterized protein</fullName>
    </submittedName>
</protein>
<organism evidence="1">
    <name type="scientific">uncultured marine thaumarchaeote KM3_04_D06</name>
    <dbReference type="NCBI Taxonomy" id="1455965"/>
    <lineage>
        <taxon>Archaea</taxon>
        <taxon>Nitrososphaerota</taxon>
        <taxon>environmental samples</taxon>
    </lineage>
</organism>